<name>A0A542XUB3_SALAC</name>
<gene>
    <name evidence="6" type="ORF">FB564_4682</name>
    <name evidence="5" type="ORF">Sar04_43900</name>
</gene>
<evidence type="ECO:0000313" key="5">
    <source>
        <dbReference type="EMBL" id="GIM87654.1"/>
    </source>
</evidence>
<dbReference type="GO" id="GO:0003700">
    <property type="term" value="F:DNA-binding transcription factor activity"/>
    <property type="evidence" value="ECO:0007669"/>
    <property type="project" value="InterPro"/>
</dbReference>
<dbReference type="InterPro" id="IPR036390">
    <property type="entry name" value="WH_DNA-bd_sf"/>
</dbReference>
<comment type="caution">
    <text evidence="6">The sequence shown here is derived from an EMBL/GenBank/DDBJ whole genome shotgun (WGS) entry which is preliminary data.</text>
</comment>
<dbReference type="SUPFAM" id="SSF46785">
    <property type="entry name" value="Winged helix' DNA-binding domain"/>
    <property type="match status" value="1"/>
</dbReference>
<dbReference type="Gene3D" id="1.10.10.10">
    <property type="entry name" value="Winged helix-like DNA-binding domain superfamily/Winged helix DNA-binding domain"/>
    <property type="match status" value="1"/>
</dbReference>
<evidence type="ECO:0000259" key="4">
    <source>
        <dbReference type="PROSITE" id="PS50987"/>
    </source>
</evidence>
<dbReference type="GeneID" id="93773810"/>
<dbReference type="PANTHER" id="PTHR43132">
    <property type="entry name" value="ARSENICAL RESISTANCE OPERON REPRESSOR ARSR-RELATED"/>
    <property type="match status" value="1"/>
</dbReference>
<dbReference type="InterPro" id="IPR036388">
    <property type="entry name" value="WH-like_DNA-bd_sf"/>
</dbReference>
<dbReference type="AlphaFoldDB" id="A0A542XUB3"/>
<dbReference type="Proteomes" id="UP000677457">
    <property type="component" value="Unassembled WGS sequence"/>
</dbReference>
<dbReference type="InterPro" id="IPR011991">
    <property type="entry name" value="ArsR-like_HTH"/>
</dbReference>
<dbReference type="InterPro" id="IPR051011">
    <property type="entry name" value="Metal_resp_trans_reg"/>
</dbReference>
<keyword evidence="2" id="KW-0238">DNA-binding</keyword>
<keyword evidence="8" id="KW-1185">Reference proteome</keyword>
<dbReference type="NCBIfam" id="NF033788">
    <property type="entry name" value="HTH_metalloreg"/>
    <property type="match status" value="1"/>
</dbReference>
<dbReference type="InterPro" id="IPR001845">
    <property type="entry name" value="HTH_ArsR_DNA-bd_dom"/>
</dbReference>
<feature type="domain" description="HTH arsR-type" evidence="4">
    <location>
        <begin position="4"/>
        <end position="98"/>
    </location>
</feature>
<reference evidence="5 8" key="2">
    <citation type="submission" date="2021-03" db="EMBL/GenBank/DDBJ databases">
        <title>Whole genome shotgun sequence of Salinispora arenicola NBRC 105043.</title>
        <authorList>
            <person name="Komaki H."/>
            <person name="Tamura T."/>
        </authorList>
    </citation>
    <scope>NUCLEOTIDE SEQUENCE [LARGE SCALE GENOMIC DNA]</scope>
    <source>
        <strain evidence="5 8">NBRC 105043</strain>
    </source>
</reference>
<evidence type="ECO:0000313" key="6">
    <source>
        <dbReference type="EMBL" id="TQL39428.1"/>
    </source>
</evidence>
<dbReference type="GO" id="GO:0003677">
    <property type="term" value="F:DNA binding"/>
    <property type="evidence" value="ECO:0007669"/>
    <property type="project" value="UniProtKB-KW"/>
</dbReference>
<evidence type="ECO:0000256" key="1">
    <source>
        <dbReference type="ARBA" id="ARBA00023015"/>
    </source>
</evidence>
<evidence type="ECO:0000313" key="7">
    <source>
        <dbReference type="Proteomes" id="UP000315983"/>
    </source>
</evidence>
<dbReference type="PRINTS" id="PR00778">
    <property type="entry name" value="HTHARSR"/>
</dbReference>
<organism evidence="6 7">
    <name type="scientific">Salinispora arenicola</name>
    <dbReference type="NCBI Taxonomy" id="168697"/>
    <lineage>
        <taxon>Bacteria</taxon>
        <taxon>Bacillati</taxon>
        <taxon>Actinomycetota</taxon>
        <taxon>Actinomycetes</taxon>
        <taxon>Micromonosporales</taxon>
        <taxon>Micromonosporaceae</taxon>
        <taxon>Salinispora</taxon>
    </lineage>
</organism>
<evidence type="ECO:0000313" key="8">
    <source>
        <dbReference type="Proteomes" id="UP000677457"/>
    </source>
</evidence>
<accession>A0A542XUB3</accession>
<dbReference type="Pfam" id="PF01022">
    <property type="entry name" value="HTH_5"/>
    <property type="match status" value="1"/>
</dbReference>
<protein>
    <submittedName>
        <fullName evidence="6">ArsR family transcriptional regulator</fullName>
    </submittedName>
    <submittedName>
        <fullName evidence="5">Transcriptional regulator, ArsR family protein</fullName>
    </submittedName>
</protein>
<dbReference type="Proteomes" id="UP000315983">
    <property type="component" value="Unassembled WGS sequence"/>
</dbReference>
<dbReference type="EMBL" id="BOQM01000045">
    <property type="protein sequence ID" value="GIM87654.1"/>
    <property type="molecule type" value="Genomic_DNA"/>
</dbReference>
<dbReference type="CDD" id="cd00090">
    <property type="entry name" value="HTH_ARSR"/>
    <property type="match status" value="1"/>
</dbReference>
<dbReference type="PANTHER" id="PTHR43132:SF2">
    <property type="entry name" value="ARSENICAL RESISTANCE OPERON REPRESSOR ARSR-RELATED"/>
    <property type="match status" value="1"/>
</dbReference>
<keyword evidence="3" id="KW-0804">Transcription</keyword>
<keyword evidence="1" id="KW-0805">Transcription regulation</keyword>
<evidence type="ECO:0000256" key="3">
    <source>
        <dbReference type="ARBA" id="ARBA00023163"/>
    </source>
</evidence>
<dbReference type="SMART" id="SM00418">
    <property type="entry name" value="HTH_ARSR"/>
    <property type="match status" value="1"/>
</dbReference>
<sequence length="117" mass="12528">MAINHASELAPAVALFRSLGDPARLAILDRLARGEARVVDLTDELGLAQSTVSKHLACLRDCRLVDFRIEGRQSFYALARPELPALFRSAEHLLAATGEAVALCPTYGSSAPRGDNA</sequence>
<reference evidence="6 7" key="1">
    <citation type="submission" date="2019-06" db="EMBL/GenBank/DDBJ databases">
        <title>Sequencing the genomes of 1000 actinobacteria strains.</title>
        <authorList>
            <person name="Klenk H.-P."/>
        </authorList>
    </citation>
    <scope>NUCLEOTIDE SEQUENCE [LARGE SCALE GENOMIC DNA]</scope>
    <source>
        <strain evidence="6 7">DSM 44819</strain>
    </source>
</reference>
<proteinExistence type="predicted"/>
<dbReference type="RefSeq" id="WP_016811767.1">
    <property type="nucleotide sequence ID" value="NZ_BOQM01000045.1"/>
</dbReference>
<dbReference type="PROSITE" id="PS50987">
    <property type="entry name" value="HTH_ARSR_2"/>
    <property type="match status" value="1"/>
</dbReference>
<dbReference type="EMBL" id="VFOL01000001">
    <property type="protein sequence ID" value="TQL39428.1"/>
    <property type="molecule type" value="Genomic_DNA"/>
</dbReference>
<evidence type="ECO:0000256" key="2">
    <source>
        <dbReference type="ARBA" id="ARBA00023125"/>
    </source>
</evidence>